<sequence length="134" mass="14241">MSSTSDDDSENFNTGAALMIVGIAIQVGDCSGFLRSIGLAISRYLHDKPLGKGNDTKKGRETPKDSPTTLAMPTKAVMVTRRQIFILTLGLTTFRYGSTTTGPSQTNVCLTVPSIDSSSSVEDEKAHGVVIQCL</sequence>
<protein>
    <submittedName>
        <fullName evidence="3">Uncharacterized protein</fullName>
    </submittedName>
</protein>
<evidence type="ECO:0000256" key="1">
    <source>
        <dbReference type="SAM" id="MobiDB-lite"/>
    </source>
</evidence>
<accession>A0A0W0F6V6</accession>
<evidence type="ECO:0000256" key="2">
    <source>
        <dbReference type="SAM" id="Phobius"/>
    </source>
</evidence>
<dbReference type="EMBL" id="LATX01002273">
    <property type="protein sequence ID" value="KTB31972.1"/>
    <property type="molecule type" value="Genomic_DNA"/>
</dbReference>
<dbReference type="AlphaFoldDB" id="A0A0W0F6V6"/>
<dbReference type="Proteomes" id="UP000054988">
    <property type="component" value="Unassembled WGS sequence"/>
</dbReference>
<evidence type="ECO:0000313" key="4">
    <source>
        <dbReference type="Proteomes" id="UP000054988"/>
    </source>
</evidence>
<evidence type="ECO:0000313" key="3">
    <source>
        <dbReference type="EMBL" id="KTB31972.1"/>
    </source>
</evidence>
<feature type="transmembrane region" description="Helical" evidence="2">
    <location>
        <begin position="12"/>
        <end position="34"/>
    </location>
</feature>
<keyword evidence="2" id="KW-0812">Transmembrane</keyword>
<feature type="region of interest" description="Disordered" evidence="1">
    <location>
        <begin position="47"/>
        <end position="69"/>
    </location>
</feature>
<feature type="compositionally biased region" description="Basic and acidic residues" evidence="1">
    <location>
        <begin position="47"/>
        <end position="64"/>
    </location>
</feature>
<proteinExistence type="predicted"/>
<keyword evidence="2" id="KW-1133">Transmembrane helix</keyword>
<gene>
    <name evidence="3" type="ORF">WG66_15453</name>
</gene>
<comment type="caution">
    <text evidence="3">The sequence shown here is derived from an EMBL/GenBank/DDBJ whole genome shotgun (WGS) entry which is preliminary data.</text>
</comment>
<reference evidence="3 4" key="1">
    <citation type="submission" date="2015-12" db="EMBL/GenBank/DDBJ databases">
        <title>Draft genome sequence of Moniliophthora roreri, the causal agent of frosty pod rot of cacao.</title>
        <authorList>
            <person name="Aime M.C."/>
            <person name="Diaz-Valderrama J.R."/>
            <person name="Kijpornyongpan T."/>
            <person name="Phillips-Mora W."/>
        </authorList>
    </citation>
    <scope>NUCLEOTIDE SEQUENCE [LARGE SCALE GENOMIC DNA]</scope>
    <source>
        <strain evidence="3 4">MCA 2952</strain>
    </source>
</reference>
<name>A0A0W0F6V6_MONRR</name>
<organism evidence="3 4">
    <name type="scientific">Moniliophthora roreri</name>
    <name type="common">Frosty pod rot fungus</name>
    <name type="synonym">Monilia roreri</name>
    <dbReference type="NCBI Taxonomy" id="221103"/>
    <lineage>
        <taxon>Eukaryota</taxon>
        <taxon>Fungi</taxon>
        <taxon>Dikarya</taxon>
        <taxon>Basidiomycota</taxon>
        <taxon>Agaricomycotina</taxon>
        <taxon>Agaricomycetes</taxon>
        <taxon>Agaricomycetidae</taxon>
        <taxon>Agaricales</taxon>
        <taxon>Marasmiineae</taxon>
        <taxon>Marasmiaceae</taxon>
        <taxon>Moniliophthora</taxon>
    </lineage>
</organism>
<keyword evidence="2" id="KW-0472">Membrane</keyword>